<dbReference type="OrthoDB" id="3798351at2759"/>
<sequence>MEILNNLLVSLGKHDLLNLKQYSKYPQLMSEVSICEEKPNEGESLRGAVAFQALATHILDFDATGRFKVDYHGLLPQWVNYKDCYFTELPLGALVRIDELLRTSTNDITFDLDTKKGYDLNMGLLNITKEISESMKYWSRRTHNDITVKMSTQSPYTDFNNFQAFREWSNIDVFATMVERDYRTRCCRIILNFNLPFPRAAKDIQIGIGDLFKIMYCDMDATIIIQGCDDNPVSPLQISWYDL</sequence>
<keyword evidence="2" id="KW-1185">Reference proteome</keyword>
<evidence type="ECO:0000313" key="2">
    <source>
        <dbReference type="Proteomes" id="UP000265663"/>
    </source>
</evidence>
<dbReference type="Proteomes" id="UP000265663">
    <property type="component" value="Unassembled WGS sequence"/>
</dbReference>
<dbReference type="AlphaFoldDB" id="A0A3M7LZB7"/>
<proteinExistence type="predicted"/>
<accession>A0A3M7LZB7</accession>
<name>A0A3M7LZB7_9PLEO</name>
<organism evidence="1 2">
    <name type="scientific">Pyrenophora seminiperda CCB06</name>
    <dbReference type="NCBI Taxonomy" id="1302712"/>
    <lineage>
        <taxon>Eukaryota</taxon>
        <taxon>Fungi</taxon>
        <taxon>Dikarya</taxon>
        <taxon>Ascomycota</taxon>
        <taxon>Pezizomycotina</taxon>
        <taxon>Dothideomycetes</taxon>
        <taxon>Pleosporomycetidae</taxon>
        <taxon>Pleosporales</taxon>
        <taxon>Pleosporineae</taxon>
        <taxon>Pleosporaceae</taxon>
        <taxon>Pyrenophora</taxon>
    </lineage>
</organism>
<dbReference type="EMBL" id="KE747810">
    <property type="protein sequence ID" value="RMZ67522.1"/>
    <property type="molecule type" value="Genomic_DNA"/>
</dbReference>
<evidence type="ECO:0000313" key="1">
    <source>
        <dbReference type="EMBL" id="RMZ67522.1"/>
    </source>
</evidence>
<protein>
    <submittedName>
        <fullName evidence="1">Uncharacterized protein</fullName>
    </submittedName>
</protein>
<gene>
    <name evidence="1" type="ORF">GMOD_00001457</name>
</gene>
<reference evidence="1 2" key="1">
    <citation type="journal article" date="2014" name="PLoS ONE">
        <title>De novo Genome Assembly of the Fungal Plant Pathogen Pyrenophora semeniperda.</title>
        <authorList>
            <person name="Soliai M.M."/>
            <person name="Meyer S.E."/>
            <person name="Udall J.A."/>
            <person name="Elzinga D.E."/>
            <person name="Hermansen R.A."/>
            <person name="Bodily P.M."/>
            <person name="Hart A.A."/>
            <person name="Coleman C.E."/>
        </authorList>
    </citation>
    <scope>NUCLEOTIDE SEQUENCE [LARGE SCALE GENOMIC DNA]</scope>
    <source>
        <strain evidence="1 2">CCB06</strain>
        <tissue evidence="1">Mycelium</tissue>
    </source>
</reference>